<accession>A0A4S8PIV3</accession>
<name>A0A4S8PIV3_9ACTN</name>
<reference evidence="1 2" key="1">
    <citation type="journal article" date="2018" name="Int. J. Syst. Evol. Microbiol.">
        <title>Glycomyces paridis sp. nov., isolated from the medicinal plant Paris polyphylla.</title>
        <authorList>
            <person name="Fang X.M."/>
            <person name="Bai J.L."/>
            <person name="Su J."/>
            <person name="Zhao L.L."/>
            <person name="Liu H.Y."/>
            <person name="Ma B.P."/>
            <person name="Zhang Y.Q."/>
            <person name="Yu L.Y."/>
        </authorList>
    </citation>
    <scope>NUCLEOTIDE SEQUENCE [LARGE SCALE GENOMIC DNA]</scope>
    <source>
        <strain evidence="1 2">CPCC 204357</strain>
    </source>
</reference>
<evidence type="ECO:0000313" key="2">
    <source>
        <dbReference type="Proteomes" id="UP000305792"/>
    </source>
</evidence>
<dbReference type="OrthoDB" id="5166384at2"/>
<keyword evidence="2" id="KW-1185">Reference proteome</keyword>
<dbReference type="InterPro" id="IPR006311">
    <property type="entry name" value="TAT_signal"/>
</dbReference>
<dbReference type="Gene3D" id="3.40.190.10">
    <property type="entry name" value="Periplasmic binding protein-like II"/>
    <property type="match status" value="1"/>
</dbReference>
<dbReference type="AlphaFoldDB" id="A0A4S8PIV3"/>
<gene>
    <name evidence="1" type="ORF">E9998_04250</name>
</gene>
<dbReference type="RefSeq" id="WP_136528473.1">
    <property type="nucleotide sequence ID" value="NZ_STGX01000003.1"/>
</dbReference>
<dbReference type="PROSITE" id="PS51257">
    <property type="entry name" value="PROKAR_LIPOPROTEIN"/>
    <property type="match status" value="1"/>
</dbReference>
<proteinExistence type="predicted"/>
<dbReference type="SUPFAM" id="SSF53850">
    <property type="entry name" value="Periplasmic binding protein-like II"/>
    <property type="match status" value="1"/>
</dbReference>
<dbReference type="EMBL" id="STGX01000003">
    <property type="protein sequence ID" value="THV30608.1"/>
    <property type="molecule type" value="Genomic_DNA"/>
</dbReference>
<dbReference type="PROSITE" id="PS51318">
    <property type="entry name" value="TAT"/>
    <property type="match status" value="1"/>
</dbReference>
<organism evidence="1 2">
    <name type="scientific">Glycomyces paridis</name>
    <dbReference type="NCBI Taxonomy" id="2126555"/>
    <lineage>
        <taxon>Bacteria</taxon>
        <taxon>Bacillati</taxon>
        <taxon>Actinomycetota</taxon>
        <taxon>Actinomycetes</taxon>
        <taxon>Glycomycetales</taxon>
        <taxon>Glycomycetaceae</taxon>
        <taxon>Glycomyces</taxon>
    </lineage>
</organism>
<evidence type="ECO:0000313" key="1">
    <source>
        <dbReference type="EMBL" id="THV30608.1"/>
    </source>
</evidence>
<comment type="caution">
    <text evidence="1">The sequence shown here is derived from an EMBL/GenBank/DDBJ whole genome shotgun (WGS) entry which is preliminary data.</text>
</comment>
<sequence>MATPSDRSPIRRRSLFKVAGLGAAGAAGLPILAACGDIESGDGAAQATEGFDFLPTYKEYELPVQPDLVGEPPNHPSGFTTYPEPAPAITTAAEGKGEYEITVAMWGSPPAGDDPYFATLQEAWGGTKINLRQADGNTFADTSVQWLAANEFGDGINIFAWMLYAHPNFQETVVNTFYDLTDIIKGDISERWPLLAGEPTNSWGQSVWSTDPEDPETARVFGIPSNFSGGPGNGVFVRTDLLEDAGLAMPTTVEEVLEVARAWSDDANGKWAFLNLDYVSPEWFGLASGDGWAYIDGKLVHNCERPEYTEWLEFRRTCWDEKLVHPDTPTGTLDGHVLHVDGTILMSQDGMSWWSDYSNQVKTGTAEGAIEPIGAIGFNGRKPIRFVNFSVDGWTFLSKDLTEDQVKEILDVANFCSAPYGTTEYELLNYGVEGTHFEYGDDGIPVFTEAGTGTVQAPVNLKTFSGQVEVFLTGDPDFVQRKFEYNASVKDFAEVNIWEGMRVEGPADYKSAAQTLLDQQADIAFGRAELSTIPDMVATFLENGGEAAREHYTAAYDKLHGDK</sequence>
<protein>
    <submittedName>
        <fullName evidence="1">Extracellular solute-binding protein</fullName>
    </submittedName>
</protein>
<dbReference type="Proteomes" id="UP000305792">
    <property type="component" value="Unassembled WGS sequence"/>
</dbReference>